<accession>A0A239FD57</accession>
<dbReference type="AlphaFoldDB" id="A0A239FD57"/>
<evidence type="ECO:0000313" key="1">
    <source>
        <dbReference type="EMBL" id="SNS54671.1"/>
    </source>
</evidence>
<proteinExistence type="predicted"/>
<dbReference type="Proteomes" id="UP000198415">
    <property type="component" value="Unassembled WGS sequence"/>
</dbReference>
<gene>
    <name evidence="1" type="ORF">SAMN06264365_11819</name>
</gene>
<reference evidence="1 2" key="1">
    <citation type="submission" date="2017-06" db="EMBL/GenBank/DDBJ databases">
        <authorList>
            <person name="Kim H.J."/>
            <person name="Triplett B.A."/>
        </authorList>
    </citation>
    <scope>NUCLEOTIDE SEQUENCE [LARGE SCALE GENOMIC DNA]</scope>
    <source>
        <strain evidence="1 2">DSM 43151</strain>
    </source>
</reference>
<evidence type="ECO:0000313" key="2">
    <source>
        <dbReference type="Proteomes" id="UP000198415"/>
    </source>
</evidence>
<protein>
    <submittedName>
        <fullName evidence="1">Uncharacterized protein</fullName>
    </submittedName>
</protein>
<sequence length="148" mass="15979">MDLDGRDPVDMIVRLRPGSRPGNVISRLVTTYGAGRAAQLGGRILSGVPQVGRNLEKLVAGSRFTPSQTFVDLGKAEGYAARMKAGQWNWNDPANKIIVDSRGTILSGHHRIVGARLAGIEIPASGIYTSGIVQTPEKIRSWTQVIFE</sequence>
<name>A0A239FD57_9ACTN</name>
<keyword evidence="2" id="KW-1185">Reference proteome</keyword>
<organism evidence="1 2">
    <name type="scientific">Actinoplanes regularis</name>
    <dbReference type="NCBI Taxonomy" id="52697"/>
    <lineage>
        <taxon>Bacteria</taxon>
        <taxon>Bacillati</taxon>
        <taxon>Actinomycetota</taxon>
        <taxon>Actinomycetes</taxon>
        <taxon>Micromonosporales</taxon>
        <taxon>Micromonosporaceae</taxon>
        <taxon>Actinoplanes</taxon>
    </lineage>
</organism>
<dbReference type="EMBL" id="FZNR01000018">
    <property type="protein sequence ID" value="SNS54671.1"/>
    <property type="molecule type" value="Genomic_DNA"/>
</dbReference>